<accession>A0A5N4AKP2</accession>
<comment type="caution">
    <text evidence="1">The sequence shown here is derived from an EMBL/GenBank/DDBJ whole genome shotgun (WGS) entry which is preliminary data.</text>
</comment>
<proteinExistence type="predicted"/>
<organism evidence="1 2">
    <name type="scientific">Photinus pyralis</name>
    <name type="common">Common eastern firefly</name>
    <name type="synonym">Lampyris pyralis</name>
    <dbReference type="NCBI Taxonomy" id="7054"/>
    <lineage>
        <taxon>Eukaryota</taxon>
        <taxon>Metazoa</taxon>
        <taxon>Ecdysozoa</taxon>
        <taxon>Arthropoda</taxon>
        <taxon>Hexapoda</taxon>
        <taxon>Insecta</taxon>
        <taxon>Pterygota</taxon>
        <taxon>Neoptera</taxon>
        <taxon>Endopterygota</taxon>
        <taxon>Coleoptera</taxon>
        <taxon>Polyphaga</taxon>
        <taxon>Elateriformia</taxon>
        <taxon>Elateroidea</taxon>
        <taxon>Lampyridae</taxon>
        <taxon>Lampyrinae</taxon>
        <taxon>Photinus</taxon>
    </lineage>
</organism>
<protein>
    <submittedName>
        <fullName evidence="1">Uncharacterized protein</fullName>
    </submittedName>
</protein>
<keyword evidence="2" id="KW-1185">Reference proteome</keyword>
<evidence type="ECO:0000313" key="2">
    <source>
        <dbReference type="Proteomes" id="UP000327044"/>
    </source>
</evidence>
<name>A0A5N4AKP2_PHOPY</name>
<reference evidence="1 2" key="1">
    <citation type="journal article" date="2018" name="Elife">
        <title>Firefly genomes illuminate parallel origins of bioluminescence in beetles.</title>
        <authorList>
            <person name="Fallon T.R."/>
            <person name="Lower S.E."/>
            <person name="Chang C.H."/>
            <person name="Bessho-Uehara M."/>
            <person name="Martin G.J."/>
            <person name="Bewick A.J."/>
            <person name="Behringer M."/>
            <person name="Debat H.J."/>
            <person name="Wong I."/>
            <person name="Day J.C."/>
            <person name="Suvorov A."/>
            <person name="Silva C.J."/>
            <person name="Stanger-Hall K.F."/>
            <person name="Hall D.W."/>
            <person name="Schmitz R.J."/>
            <person name="Nelson D.R."/>
            <person name="Lewis S.M."/>
            <person name="Shigenobu S."/>
            <person name="Bybee S.M."/>
            <person name="Larracuente A.M."/>
            <person name="Oba Y."/>
            <person name="Weng J.K."/>
        </authorList>
    </citation>
    <scope>NUCLEOTIDE SEQUENCE [LARGE SCALE GENOMIC DNA]</scope>
    <source>
        <strain evidence="1">1611_PpyrPB1</strain>
        <tissue evidence="1">Whole body</tissue>
    </source>
</reference>
<evidence type="ECO:0000313" key="1">
    <source>
        <dbReference type="EMBL" id="KAB0797788.1"/>
    </source>
</evidence>
<dbReference type="AlphaFoldDB" id="A0A5N4AKP2"/>
<sequence length="117" mass="14479">VGMARRKEEIEQLSSSKNLYALKFDVTVDHEVIDALKWVQESVVWDPFIYWSIVLVRFGLEEYWTVRRVRQWPYYTCEENKWAWCIPFMRRWEHPERQKCSDIGNVMLKKRVNRHWK</sequence>
<dbReference type="Proteomes" id="UP000327044">
    <property type="component" value="Unassembled WGS sequence"/>
</dbReference>
<gene>
    <name evidence="1" type="ORF">PPYR_08781</name>
</gene>
<dbReference type="InParanoid" id="A0A5N4AKP2"/>
<feature type="non-terminal residue" evidence="1">
    <location>
        <position position="1"/>
    </location>
</feature>
<dbReference type="EMBL" id="VVIM01000006">
    <property type="protein sequence ID" value="KAB0797788.1"/>
    <property type="molecule type" value="Genomic_DNA"/>
</dbReference>